<accession>A0ABM0LVD8</accession>
<dbReference type="SMART" id="SM00312">
    <property type="entry name" value="PX"/>
    <property type="match status" value="1"/>
</dbReference>
<dbReference type="InterPro" id="IPR016555">
    <property type="entry name" value="PLipase_D_euk"/>
</dbReference>
<dbReference type="GeneID" id="100366642"/>
<dbReference type="Pfam" id="PF00787">
    <property type="entry name" value="PX"/>
    <property type="match status" value="1"/>
</dbReference>
<evidence type="ECO:0000256" key="6">
    <source>
        <dbReference type="ARBA" id="ARBA00023098"/>
    </source>
</evidence>
<dbReference type="CDD" id="cd09141">
    <property type="entry name" value="PLDc_vPLD1_2_yPLD_like_2"/>
    <property type="match status" value="1"/>
</dbReference>
<evidence type="ECO:0000256" key="3">
    <source>
        <dbReference type="ARBA" id="ARBA00022737"/>
    </source>
</evidence>
<feature type="domain" description="PX" evidence="9">
    <location>
        <begin position="143"/>
        <end position="277"/>
    </location>
</feature>
<feature type="domain" description="PLD phosphodiesterase" evidence="8">
    <location>
        <begin position="893"/>
        <end position="920"/>
    </location>
</feature>
<dbReference type="RefSeq" id="XP_006811729.1">
    <property type="nucleotide sequence ID" value="XM_006811666.1"/>
</dbReference>
<dbReference type="CDD" id="cd09138">
    <property type="entry name" value="PLDc_vPLD1_2_yPLD_like_1"/>
    <property type="match status" value="1"/>
</dbReference>
<dbReference type="SUPFAM" id="SSF56024">
    <property type="entry name" value="Phospholipase D/nuclease"/>
    <property type="match status" value="2"/>
</dbReference>
<dbReference type="PANTHER" id="PTHR18896:SF76">
    <property type="entry name" value="PHOSPHOLIPASE"/>
    <property type="match status" value="1"/>
</dbReference>
<evidence type="ECO:0000256" key="2">
    <source>
        <dbReference type="ARBA" id="ARBA00008664"/>
    </source>
</evidence>
<proteinExistence type="inferred from homology"/>
<dbReference type="InterPro" id="IPR025202">
    <property type="entry name" value="PLD-like_dom"/>
</dbReference>
<dbReference type="InterPro" id="IPR015679">
    <property type="entry name" value="PLipase_D_fam"/>
</dbReference>
<comment type="similarity">
    <text evidence="2 7">Belongs to the phospholipase D family.</text>
</comment>
<feature type="domain" description="PLD phosphodiesterase" evidence="8">
    <location>
        <begin position="530"/>
        <end position="557"/>
    </location>
</feature>
<dbReference type="InterPro" id="IPR001736">
    <property type="entry name" value="PLipase_D/transphosphatidylase"/>
</dbReference>
<dbReference type="InterPro" id="IPR001683">
    <property type="entry name" value="PX_dom"/>
</dbReference>
<dbReference type="Pfam" id="PF00614">
    <property type="entry name" value="PLDc"/>
    <property type="match status" value="1"/>
</dbReference>
<dbReference type="CDD" id="cd01254">
    <property type="entry name" value="PH_PLD"/>
    <property type="match status" value="1"/>
</dbReference>
<comment type="catalytic activity">
    <reaction evidence="1 7">
        <text>a 1,2-diacyl-sn-glycero-3-phosphocholine + H2O = a 1,2-diacyl-sn-glycero-3-phosphate + choline + H(+)</text>
        <dbReference type="Rhea" id="RHEA:14445"/>
        <dbReference type="ChEBI" id="CHEBI:15354"/>
        <dbReference type="ChEBI" id="CHEBI:15377"/>
        <dbReference type="ChEBI" id="CHEBI:15378"/>
        <dbReference type="ChEBI" id="CHEBI:57643"/>
        <dbReference type="ChEBI" id="CHEBI:58608"/>
        <dbReference type="EC" id="3.1.4.4"/>
    </reaction>
</comment>
<dbReference type="PIRSF" id="PIRSF009376">
    <property type="entry name" value="Phospholipase_D_euk"/>
    <property type="match status" value="1"/>
</dbReference>
<dbReference type="Pfam" id="PF13091">
    <property type="entry name" value="PLDc_2"/>
    <property type="match status" value="1"/>
</dbReference>
<gene>
    <name evidence="11" type="primary">PLD1</name>
</gene>
<evidence type="ECO:0000313" key="10">
    <source>
        <dbReference type="Proteomes" id="UP000694865"/>
    </source>
</evidence>
<dbReference type="Gene3D" id="3.30.1520.10">
    <property type="entry name" value="Phox-like domain"/>
    <property type="match status" value="1"/>
</dbReference>
<dbReference type="InterPro" id="IPR036871">
    <property type="entry name" value="PX_dom_sf"/>
</dbReference>
<dbReference type="Proteomes" id="UP000694865">
    <property type="component" value="Unplaced"/>
</dbReference>
<dbReference type="SUPFAM" id="SSF64268">
    <property type="entry name" value="PX domain"/>
    <property type="match status" value="1"/>
</dbReference>
<evidence type="ECO:0000259" key="9">
    <source>
        <dbReference type="PROSITE" id="PS50195"/>
    </source>
</evidence>
<dbReference type="CDD" id="cd06895">
    <property type="entry name" value="PX_PLD"/>
    <property type="match status" value="1"/>
</dbReference>
<sequence length="1078" mass="123908">MKRSESQQHCIEPDPEEDINWNEMKEKQSYGTFSFLPHNDRWPSLPNPLHWVSSKMSASSVKIQIMEDNSDTDLSDVDSPYDVASNEGFTGACNVNSEANGEHDIDYGDRHLEAARELPYSEIYSAPLSFGDYNRKVLIPGERIDVKISDVERHPSRKLLNPNLYVIDLKHGAYKWTIKKRYHHFRQLHEQLLLFKAAMKIPVPTKRLKERRRSYRVNSNKTRTLPHLPKGIDALVAAPQLARRMVQLEKYLQNLLRNPIYRTNKHTIEFLELSHLSFVEELGMKGKESLVKKRSGGHRIPLGCCTRCCGGCYCEWAGHWSKRWLITKDSFIGYIKPRDISKWLITKDSFIGYIKPRDGRMGGLLLMDEVFSAKSGLNLLLKCWTQRKAKEWCSFINDLAEKCEYTKQNRYKSFAPVRNETPAKWFIDGADYLDAVADALESAQIEIFITDWWLSPEIYLKRPVTEGNRWRLDQILKRKAECGVKIFVLLYKEVEMAIGLWSSYSKHTLMKLHPNIMVLRHPDHVPGGVLLWAHHEKIVAIDQKTAFLGGIDLCYGRWDDYTHRLVDIGSLMPSKQSNSPGVLRKFSSTPERLNELHNADSNANDVKGQDEIDLAPTNLLAVPKFSISRTSVDEHLNKLGVQGMAKLWHGKDYTNFIRKDFVDLDQPLQDFIDRTNTPRMPWHDIAAVVYGKAARDVARHFILRWNATKLEKAKVNAAIPLLIPKTTNNVELPDKLVPGAVCCDCQILRSVSTWSAGIKHTENSIYWAYLSAIRDSKHYIYIENQFFISCVEDKDVYNRIADALYVRIMEAHRAKHKFRVMVVLPLLPAFEGEVGEAGATSILAITHWNYKSMSRGGNSLLEKLQREMENPEDYISFCGLRTYSELDTKLVTELVYVHSKLMIVDDRTVIIGSANINDRSMLGKRDSEIAVIVNDSNMKAGKMNGQDYQVGTYAYELRKNLFREHLGMLTNPKAVFDVTDPVCDEFFYNSWNKTAETNTEIFDKVFNCIPCNHTTTFDELKQYKNKDPLCNTDPEQSYKLLSGIRGYLVKIPLYFLCKENLEPSIATQEGMMPTKLWT</sequence>
<organism evidence="10 11">
    <name type="scientific">Saccoglossus kowalevskii</name>
    <name type="common">Acorn worm</name>
    <dbReference type="NCBI Taxonomy" id="10224"/>
    <lineage>
        <taxon>Eukaryota</taxon>
        <taxon>Metazoa</taxon>
        <taxon>Hemichordata</taxon>
        <taxon>Enteropneusta</taxon>
        <taxon>Harrimaniidae</taxon>
        <taxon>Saccoglossus</taxon>
    </lineage>
</organism>
<dbReference type="PANTHER" id="PTHR18896">
    <property type="entry name" value="PHOSPHOLIPASE D"/>
    <property type="match status" value="1"/>
</dbReference>
<evidence type="ECO:0000256" key="4">
    <source>
        <dbReference type="ARBA" id="ARBA00022801"/>
    </source>
</evidence>
<evidence type="ECO:0000256" key="1">
    <source>
        <dbReference type="ARBA" id="ARBA00000798"/>
    </source>
</evidence>
<evidence type="ECO:0000256" key="5">
    <source>
        <dbReference type="ARBA" id="ARBA00022963"/>
    </source>
</evidence>
<dbReference type="PROSITE" id="PS50035">
    <property type="entry name" value="PLD"/>
    <property type="match status" value="2"/>
</dbReference>
<name>A0ABM0LVD8_SACKO</name>
<dbReference type="SMART" id="SM00155">
    <property type="entry name" value="PLDc"/>
    <property type="match status" value="2"/>
</dbReference>
<keyword evidence="5 7" id="KW-0442">Lipid degradation</keyword>
<keyword evidence="4 7" id="KW-0378">Hydrolase</keyword>
<keyword evidence="6" id="KW-0443">Lipid metabolism</keyword>
<protein>
    <recommendedName>
        <fullName evidence="7">Phospholipase</fullName>
        <ecNumber evidence="7">3.1.4.4</ecNumber>
    </recommendedName>
</protein>
<evidence type="ECO:0000256" key="7">
    <source>
        <dbReference type="PIRNR" id="PIRNR009376"/>
    </source>
</evidence>
<dbReference type="EC" id="3.1.4.4" evidence="7"/>
<keyword evidence="3" id="KW-0677">Repeat</keyword>
<keyword evidence="10" id="KW-1185">Reference proteome</keyword>
<evidence type="ECO:0000313" key="11">
    <source>
        <dbReference type="RefSeq" id="XP_006811729.1"/>
    </source>
</evidence>
<dbReference type="Gene3D" id="3.30.870.10">
    <property type="entry name" value="Endonuclease Chain A"/>
    <property type="match status" value="3"/>
</dbReference>
<reference evidence="11" key="1">
    <citation type="submission" date="2025-08" db="UniProtKB">
        <authorList>
            <consortium name="RefSeq"/>
        </authorList>
    </citation>
    <scope>IDENTIFICATION</scope>
    <source>
        <tissue evidence="11">Testes</tissue>
    </source>
</reference>
<evidence type="ECO:0000259" key="8">
    <source>
        <dbReference type="PROSITE" id="PS50035"/>
    </source>
</evidence>
<dbReference type="PROSITE" id="PS50195">
    <property type="entry name" value="PX"/>
    <property type="match status" value="1"/>
</dbReference>